<dbReference type="InterPro" id="IPR022062">
    <property type="entry name" value="DUF3618"/>
</dbReference>
<protein>
    <recommendedName>
        <fullName evidence="2">DUF3618 domain-containing protein</fullName>
    </recommendedName>
</protein>
<dbReference type="EMBL" id="CADCVC010000218">
    <property type="protein sequence ID" value="CAA9452576.1"/>
    <property type="molecule type" value="Genomic_DNA"/>
</dbReference>
<sequence>MSETPERIEREMFEIRANMAPDMTDLRQHIEPQVIAEQVKRTVRQRLQDAVNRVKANLRAKQQELIDSAKRQANLARKVGENGDTAPLTDAVRSDPRPLILLAVALAATLLTVRKVAGGGSSQE</sequence>
<organism evidence="1">
    <name type="scientific">uncultured Rubrobacteraceae bacterium</name>
    <dbReference type="NCBI Taxonomy" id="349277"/>
    <lineage>
        <taxon>Bacteria</taxon>
        <taxon>Bacillati</taxon>
        <taxon>Actinomycetota</taxon>
        <taxon>Rubrobacteria</taxon>
        <taxon>Rubrobacterales</taxon>
        <taxon>Rubrobacteraceae</taxon>
        <taxon>environmental samples</taxon>
    </lineage>
</organism>
<name>A0A6J4QZJ9_9ACTN</name>
<evidence type="ECO:0000313" key="1">
    <source>
        <dbReference type="EMBL" id="CAA9452576.1"/>
    </source>
</evidence>
<proteinExistence type="predicted"/>
<dbReference type="Pfam" id="PF12277">
    <property type="entry name" value="DUF3618"/>
    <property type="match status" value="1"/>
</dbReference>
<evidence type="ECO:0008006" key="2">
    <source>
        <dbReference type="Google" id="ProtNLM"/>
    </source>
</evidence>
<reference evidence="1" key="1">
    <citation type="submission" date="2020-02" db="EMBL/GenBank/DDBJ databases">
        <authorList>
            <person name="Meier V. D."/>
        </authorList>
    </citation>
    <scope>NUCLEOTIDE SEQUENCE</scope>
    <source>
        <strain evidence="1">AVDCRST_MAG80</strain>
    </source>
</reference>
<accession>A0A6J4QZJ9</accession>
<gene>
    <name evidence="1" type="ORF">AVDCRST_MAG80-2456</name>
</gene>
<dbReference type="AlphaFoldDB" id="A0A6J4QZJ9"/>